<comment type="caution">
    <text evidence="1">The sequence shown here is derived from an EMBL/GenBank/DDBJ whole genome shotgun (WGS) entry which is preliminary data.</text>
</comment>
<reference evidence="1 2" key="1">
    <citation type="submission" date="2018-06" db="EMBL/GenBank/DDBJ databases">
        <title>Comparative genomics reveals the genomic features of Rhizophagus irregularis, R. cerebriforme, R. diaphanum and Gigaspora rosea, and their symbiotic lifestyle signature.</title>
        <authorList>
            <person name="Morin E."/>
            <person name="San Clemente H."/>
            <person name="Chen E.C.H."/>
            <person name="De La Providencia I."/>
            <person name="Hainaut M."/>
            <person name="Kuo A."/>
            <person name="Kohler A."/>
            <person name="Murat C."/>
            <person name="Tang N."/>
            <person name="Roy S."/>
            <person name="Loubradou J."/>
            <person name="Henrissat B."/>
            <person name="Grigoriev I.V."/>
            <person name="Corradi N."/>
            <person name="Roux C."/>
            <person name="Martin F.M."/>
        </authorList>
    </citation>
    <scope>NUCLEOTIDE SEQUENCE [LARGE SCALE GENOMIC DNA]</scope>
    <source>
        <strain evidence="1 2">DAOM 194757</strain>
    </source>
</reference>
<keyword evidence="2" id="KW-1185">Reference proteome</keyword>
<protein>
    <submittedName>
        <fullName evidence="1">Uncharacterized protein</fullName>
    </submittedName>
</protein>
<dbReference type="AlphaFoldDB" id="A0A397VF86"/>
<organism evidence="1 2">
    <name type="scientific">Gigaspora rosea</name>
    <dbReference type="NCBI Taxonomy" id="44941"/>
    <lineage>
        <taxon>Eukaryota</taxon>
        <taxon>Fungi</taxon>
        <taxon>Fungi incertae sedis</taxon>
        <taxon>Mucoromycota</taxon>
        <taxon>Glomeromycotina</taxon>
        <taxon>Glomeromycetes</taxon>
        <taxon>Diversisporales</taxon>
        <taxon>Gigasporaceae</taxon>
        <taxon>Gigaspora</taxon>
    </lineage>
</organism>
<accession>A0A397VF86</accession>
<name>A0A397VF86_9GLOM</name>
<proteinExistence type="predicted"/>
<sequence length="109" mass="12857">MHDKRNHIKYNRRRTNRLINLSKARRRFSINSSLKRQSEGTYVTDIITPSIRALLKGLPFRQFAFISTAERQSAASASRKGKGYIRKQPDFMYLQKREGKIFELVFGEY</sequence>
<dbReference type="OrthoDB" id="2370948at2759"/>
<gene>
    <name evidence="1" type="ORF">C2G38_2177537</name>
</gene>
<dbReference type="Proteomes" id="UP000266673">
    <property type="component" value="Unassembled WGS sequence"/>
</dbReference>
<evidence type="ECO:0000313" key="2">
    <source>
        <dbReference type="Proteomes" id="UP000266673"/>
    </source>
</evidence>
<evidence type="ECO:0000313" key="1">
    <source>
        <dbReference type="EMBL" id="RIB21114.1"/>
    </source>
</evidence>
<dbReference type="EMBL" id="QKWP01000379">
    <property type="protein sequence ID" value="RIB21114.1"/>
    <property type="molecule type" value="Genomic_DNA"/>
</dbReference>